<comment type="caution">
    <text evidence="1">The sequence shown here is derived from an EMBL/GenBank/DDBJ whole genome shotgun (WGS) entry which is preliminary data.</text>
</comment>
<organism evidence="1 2">
    <name type="scientific">Flavobacterium cupriresistens</name>
    <dbReference type="NCBI Taxonomy" id="2893885"/>
    <lineage>
        <taxon>Bacteria</taxon>
        <taxon>Pseudomonadati</taxon>
        <taxon>Bacteroidota</taxon>
        <taxon>Flavobacteriia</taxon>
        <taxon>Flavobacteriales</taxon>
        <taxon>Flavobacteriaceae</taxon>
        <taxon>Flavobacterium</taxon>
    </lineage>
</organism>
<name>A0ABU4R734_9FLAO</name>
<keyword evidence="2" id="KW-1185">Reference proteome</keyword>
<dbReference type="EMBL" id="JAWXVI010000002">
    <property type="protein sequence ID" value="MDX6188405.1"/>
    <property type="molecule type" value="Genomic_DNA"/>
</dbReference>
<protein>
    <submittedName>
        <fullName evidence="1">Uncharacterized protein</fullName>
    </submittedName>
</protein>
<accession>A0ABU4R734</accession>
<evidence type="ECO:0000313" key="2">
    <source>
        <dbReference type="Proteomes" id="UP001273350"/>
    </source>
</evidence>
<gene>
    <name evidence="1" type="ORF">SGQ83_03510</name>
</gene>
<reference evidence="1 2" key="1">
    <citation type="submission" date="2023-11" db="EMBL/GenBank/DDBJ databases">
        <title>Unpublished Manusciprt.</title>
        <authorList>
            <person name="Saticioglu I.B."/>
            <person name="Ay H."/>
            <person name="Ajmi N."/>
            <person name="Altun S."/>
            <person name="Duman M."/>
        </authorList>
    </citation>
    <scope>NUCLEOTIDE SEQUENCE [LARGE SCALE GENOMIC DNA]</scope>
    <source>
        <strain evidence="1 2">Fl-318</strain>
    </source>
</reference>
<dbReference type="RefSeq" id="WP_230005095.1">
    <property type="nucleotide sequence ID" value="NZ_CP087134.1"/>
</dbReference>
<sequence>MEEKSRRKRVHIKPASKGDIVIDIEEYKENCSSSNAKHVGSHSEKIIINFWVDKHYSDRDQHGEDDGTKREDIGLLHIQPLIQKALPHLLYYSLKHKSFHFINHPPPGHRALRVVLKDQFNNETTLNIIAEYHFFDTNIYEVTVVTAMRKEDFTISVGQYELIFDKNQSTLNLKNGNNIMFIDQFEAS</sequence>
<evidence type="ECO:0000313" key="1">
    <source>
        <dbReference type="EMBL" id="MDX6188405.1"/>
    </source>
</evidence>
<proteinExistence type="predicted"/>
<dbReference type="Proteomes" id="UP001273350">
    <property type="component" value="Unassembled WGS sequence"/>
</dbReference>